<keyword evidence="1" id="KW-0560">Oxidoreductase</keyword>
<dbReference type="AlphaFoldDB" id="I6R485"/>
<feature type="binding site" evidence="7">
    <location>
        <position position="66"/>
    </location>
    <ligand>
        <name>NADP(+)</name>
        <dbReference type="ChEBI" id="CHEBI:58349"/>
    </ligand>
</feature>
<dbReference type="PIRSF" id="PIRSF000103">
    <property type="entry name" value="HIBADH"/>
    <property type="match status" value="1"/>
</dbReference>
<dbReference type="InterPro" id="IPR036291">
    <property type="entry name" value="NAD(P)-bd_dom_sf"/>
</dbReference>
<feature type="domain" description="3-hydroxyisobutyrate dehydrogenase-like NAD-binding" evidence="5">
    <location>
        <begin position="167"/>
        <end position="283"/>
    </location>
</feature>
<dbReference type="Pfam" id="PF03446">
    <property type="entry name" value="NAD_binding_2"/>
    <property type="match status" value="1"/>
</dbReference>
<dbReference type="SUPFAM" id="SSF51735">
    <property type="entry name" value="NAD(P)-binding Rossmann-fold domains"/>
    <property type="match status" value="1"/>
</dbReference>
<evidence type="ECO:0000259" key="5">
    <source>
        <dbReference type="Pfam" id="PF14833"/>
    </source>
</evidence>
<dbReference type="Gene3D" id="3.40.50.720">
    <property type="entry name" value="NAD(P)-binding Rossmann-like Domain"/>
    <property type="match status" value="1"/>
</dbReference>
<reference evidence="6" key="1">
    <citation type="journal article" date="2012" name="Antimicrob. Agents Chemother.">
        <title>Different biosynthetic pathways to fosfomycin in Pseudomonas syringae and Streptomyces species.</title>
        <authorList>
            <person name="Kim S.Y."/>
            <person name="Ju K.S."/>
            <person name="Metcalf W.W."/>
            <person name="Evans B.S."/>
            <person name="Kuzuyama T."/>
            <person name="van der Donk W.A."/>
        </authorList>
    </citation>
    <scope>NUCLEOTIDE SEQUENCE</scope>
    <source>
        <strain evidence="6">PB-5123</strain>
    </source>
</reference>
<evidence type="ECO:0007829" key="7">
    <source>
        <dbReference type="PDB" id="5U5G"/>
    </source>
</evidence>
<dbReference type="PDBsum" id="5U5G"/>
<feature type="active site" evidence="3">
    <location>
        <position position="173"/>
    </location>
</feature>
<proteinExistence type="evidence at protein level"/>
<keyword evidence="2" id="KW-0520">NAD</keyword>
<dbReference type="SUPFAM" id="SSF48179">
    <property type="entry name" value="6-phosphogluconate dehydrogenase C-terminal domain-like"/>
    <property type="match status" value="1"/>
</dbReference>
<feature type="binding site" evidence="7">
    <location>
        <position position="74"/>
    </location>
    <ligand>
        <name>NADP(+)</name>
        <dbReference type="ChEBI" id="CHEBI:58349"/>
    </ligand>
</feature>
<evidence type="ECO:0000256" key="1">
    <source>
        <dbReference type="ARBA" id="ARBA00023002"/>
    </source>
</evidence>
<dbReference type="GO" id="GO:0051287">
    <property type="term" value="F:NAD binding"/>
    <property type="evidence" value="ECO:0007669"/>
    <property type="project" value="InterPro"/>
</dbReference>
<feature type="binding site" evidence="7">
    <location>
        <position position="10"/>
    </location>
    <ligand>
        <name>NADP(+)</name>
        <dbReference type="ChEBI" id="CHEBI:58349"/>
    </ligand>
</feature>
<feature type="binding site" evidence="7">
    <location>
        <position position="13"/>
    </location>
    <ligand>
        <name>NADP(+)</name>
        <dbReference type="ChEBI" id="CHEBI:58349"/>
    </ligand>
</feature>
<feature type="binding site" evidence="7">
    <location>
        <position position="33"/>
    </location>
    <ligand>
        <name>NADP(+)</name>
        <dbReference type="ChEBI" id="CHEBI:58349"/>
    </ligand>
</feature>
<evidence type="ECO:0000256" key="2">
    <source>
        <dbReference type="ARBA" id="ARBA00023027"/>
    </source>
</evidence>
<feature type="domain" description="6-phosphogluconate dehydrogenase NADP-binding" evidence="4">
    <location>
        <begin position="5"/>
        <end position="162"/>
    </location>
</feature>
<feature type="binding site" evidence="7">
    <location>
        <position position="67"/>
    </location>
    <ligand>
        <name>NADP(+)</name>
        <dbReference type="ChEBI" id="CHEBI:58349"/>
    </ligand>
</feature>
<keyword evidence="7" id="KW-0002">3D-structure</keyword>
<feature type="binding site" evidence="7">
    <location>
        <position position="233"/>
    </location>
    <ligand>
        <name>NADP(+)</name>
        <dbReference type="ChEBI" id="CHEBI:58349"/>
    </ligand>
</feature>
<keyword evidence="7" id="KW-0547">Nucleotide-binding</keyword>
<dbReference type="InterPro" id="IPR029154">
    <property type="entry name" value="HIBADH-like_NADP-bd"/>
</dbReference>
<evidence type="ECO:0000256" key="3">
    <source>
        <dbReference type="PIRSR" id="PIRSR000103-1"/>
    </source>
</evidence>
<dbReference type="PANTHER" id="PTHR43060:SF15">
    <property type="entry name" value="3-HYDROXYISOBUTYRATE DEHYDROGENASE-LIKE 1, MITOCHONDRIAL-RELATED"/>
    <property type="match status" value="1"/>
</dbReference>
<feature type="binding site" evidence="7">
    <location>
        <position position="241"/>
    </location>
    <ligand>
        <name>NADP(+)</name>
        <dbReference type="ChEBI" id="CHEBI:58349"/>
    </ligand>
</feature>
<dbReference type="InterPro" id="IPR015815">
    <property type="entry name" value="HIBADH-related"/>
</dbReference>
<feature type="binding site" evidence="7">
    <location>
        <position position="65"/>
    </location>
    <ligand>
        <name>NADP(+)</name>
        <dbReference type="ChEBI" id="CHEBI:58349"/>
    </ligand>
</feature>
<protein>
    <submittedName>
        <fullName evidence="6">6-phosphogluconate dehydrogenase</fullName>
    </submittedName>
</protein>
<dbReference type="Pfam" id="PF14833">
    <property type="entry name" value="NAD_binding_11"/>
    <property type="match status" value="1"/>
</dbReference>
<feature type="binding site" evidence="7">
    <location>
        <position position="32"/>
    </location>
    <ligand>
        <name>NADP(+)</name>
        <dbReference type="ChEBI" id="CHEBI:58349"/>
    </ligand>
</feature>
<feature type="binding site" evidence="7">
    <location>
        <position position="12"/>
    </location>
    <ligand>
        <name>NADP(+)</name>
        <dbReference type="ChEBI" id="CHEBI:58349"/>
    </ligand>
</feature>
<evidence type="ECO:0000313" key="6">
    <source>
        <dbReference type="EMBL" id="AFM38992.1"/>
    </source>
</evidence>
<reference evidence="7" key="2">
    <citation type="journal article" date="2017" name="ACS Chem. Biol.">
        <title>Characterization of Two Late-Stage Enzymes Involved in Fosfomycin Biosynthesis in Pseudomonads.</title>
        <authorList>
            <person name="Olivares P."/>
            <person name="Ulrich E.C."/>
            <person name="Chekan J.R."/>
            <person name="van der Donk W.A."/>
            <person name="Nair S.K."/>
        </authorList>
    </citation>
    <scope>X-RAY CRYSTALLOGRAPHY (2.05 ANGSTROMS) IN COMPLEX WITH NADP(+)</scope>
</reference>
<dbReference type="SMR" id="I6R485"/>
<organism evidence="6">
    <name type="scientific">Pseudomonas syringae</name>
    <dbReference type="NCBI Taxonomy" id="317"/>
    <lineage>
        <taxon>Bacteria</taxon>
        <taxon>Pseudomonadati</taxon>
        <taxon>Pseudomonadota</taxon>
        <taxon>Gammaproteobacteria</taxon>
        <taxon>Pseudomonadales</taxon>
        <taxon>Pseudomonadaceae</taxon>
        <taxon>Pseudomonas</taxon>
    </lineage>
</organism>
<dbReference type="InterPro" id="IPR008927">
    <property type="entry name" value="6-PGluconate_DH-like_C_sf"/>
</dbReference>
<dbReference type="Gene3D" id="1.10.1040.10">
    <property type="entry name" value="N-(1-d-carboxylethyl)-l-norvaline Dehydrogenase, domain 2"/>
    <property type="match status" value="1"/>
</dbReference>
<dbReference type="InterPro" id="IPR006115">
    <property type="entry name" value="6PGDH_NADP-bd"/>
</dbReference>
<dbReference type="EMBL" id="JX102649">
    <property type="protein sequence ID" value="AFM38992.1"/>
    <property type="molecule type" value="Genomic_DNA"/>
</dbReference>
<feature type="binding site" evidence="7">
    <location>
        <position position="34"/>
    </location>
    <ligand>
        <name>NADP(+)</name>
        <dbReference type="ChEBI" id="CHEBI:58349"/>
    </ligand>
</feature>
<dbReference type="PDB" id="5U5G">
    <property type="method" value="X-ray"/>
    <property type="resolution" value="2.05 A"/>
    <property type="chains" value="A/B/C/D=1-295"/>
</dbReference>
<accession>I6R485</accession>
<dbReference type="InterPro" id="IPR013328">
    <property type="entry name" value="6PGD_dom2"/>
</dbReference>
<dbReference type="GO" id="GO:0050661">
    <property type="term" value="F:NADP binding"/>
    <property type="evidence" value="ECO:0007669"/>
    <property type="project" value="InterPro"/>
</dbReference>
<evidence type="ECO:0000259" key="4">
    <source>
        <dbReference type="Pfam" id="PF03446"/>
    </source>
</evidence>
<name>I6R485_PSESX</name>
<sequence>MNRVVGFIGLGRMGQAICRRLLASQMPVHVHNRSREKADDLIRQGAVWAPDIVALTRAARVLFVCTAGSEAVQDFYHAPDRGLLACLEVGDIVVDLSTIAPETAEGLHAAFAQQGADYIECPVSGGVEGALAGILSAIVSGRPEAYGLIRPLLEVFCATVTYVPEPGKAQRLKILNNLAESINLAGAIEVISQGLSQGLDLKSMADVFTSCRGRSAYMDVALGYALSGGASSNVSLGVRCKDLELARRRLPQDQSYPFSTLAMTTFDTVRQACGEESDQCQYFSVLSHNKAWKAS</sequence>
<dbReference type="PANTHER" id="PTHR43060">
    <property type="entry name" value="3-HYDROXYISOBUTYRATE DEHYDROGENASE-LIKE 1, MITOCHONDRIAL-RELATED"/>
    <property type="match status" value="1"/>
</dbReference>
<dbReference type="GO" id="GO:0016491">
    <property type="term" value="F:oxidoreductase activity"/>
    <property type="evidence" value="ECO:0007669"/>
    <property type="project" value="UniProtKB-KW"/>
</dbReference>
<feature type="binding site" evidence="7">
    <location>
        <position position="37"/>
    </location>
    <ligand>
        <name>NADP(+)</name>
        <dbReference type="ChEBI" id="CHEBI:58349"/>
    </ligand>
</feature>
<feature type="binding site" evidence="7">
    <location>
        <position position="98"/>
    </location>
    <ligand>
        <name>NADP(+)</name>
        <dbReference type="ChEBI" id="CHEBI:58349"/>
    </ligand>
</feature>